<keyword evidence="2" id="KW-1185">Reference proteome</keyword>
<proteinExistence type="predicted"/>
<name>A0A150XFN8_9BACT</name>
<dbReference type="OrthoDB" id="989807at2"/>
<sequence length="289" mass="33035">MNRLARKYLKPIFKAISKHGLGNPHTPYEAELLCAGAKPVAIMSPHDIDSTLQTKIDSGMIVKVGEEKFTKTYRIYHTPLVKEEAVKISRILEDYMNSKIEPGAEDVNKLVKFYKLSELDETAKDWAQILHSRMSVMKTALYERYKSPNMIAVLEGTIPSLEPLRIDEGMPMKDELEQAVKRGQLGASDFQTHDLVQVYAQSSKTAEGKELFARYYEVGVENYPPLDDYDSHKRIAQLLGFTDNDFAWFAGTKYQNPITKKIMFSTENIRKWARKQYLLSNVQNELSNG</sequence>
<accession>A0A150XFN8</accession>
<gene>
    <name evidence="1" type="ORF">AWW68_01740</name>
</gene>
<dbReference type="Proteomes" id="UP000075606">
    <property type="component" value="Unassembled WGS sequence"/>
</dbReference>
<comment type="caution">
    <text evidence="1">The sequence shown here is derived from an EMBL/GenBank/DDBJ whole genome shotgun (WGS) entry which is preliminary data.</text>
</comment>
<protein>
    <submittedName>
        <fullName evidence="1">Uncharacterized protein</fullName>
    </submittedName>
</protein>
<dbReference type="STRING" id="333140.AWW68_01740"/>
<dbReference type="EMBL" id="LRPC01000001">
    <property type="protein sequence ID" value="KYG77518.1"/>
    <property type="molecule type" value="Genomic_DNA"/>
</dbReference>
<organism evidence="1 2">
    <name type="scientific">Roseivirga spongicola</name>
    <dbReference type="NCBI Taxonomy" id="333140"/>
    <lineage>
        <taxon>Bacteria</taxon>
        <taxon>Pseudomonadati</taxon>
        <taxon>Bacteroidota</taxon>
        <taxon>Cytophagia</taxon>
        <taxon>Cytophagales</taxon>
        <taxon>Roseivirgaceae</taxon>
        <taxon>Roseivirga</taxon>
    </lineage>
</organism>
<dbReference type="RefSeq" id="WP_068215938.1">
    <property type="nucleotide sequence ID" value="NZ_CP139724.1"/>
</dbReference>
<dbReference type="AlphaFoldDB" id="A0A150XFN8"/>
<reference evidence="1 2" key="1">
    <citation type="submission" date="2016-01" db="EMBL/GenBank/DDBJ databases">
        <title>Genome sequencing of Roseivirga spongicola UST030701-084.</title>
        <authorList>
            <person name="Selvaratnam C."/>
            <person name="Thevarajoo S."/>
            <person name="Goh K.M."/>
            <person name="Ee R."/>
            <person name="Chan K.-G."/>
            <person name="Chong C.S."/>
        </authorList>
    </citation>
    <scope>NUCLEOTIDE SEQUENCE [LARGE SCALE GENOMIC DNA]</scope>
    <source>
        <strain evidence="1 2">UST030701-084</strain>
    </source>
</reference>
<evidence type="ECO:0000313" key="2">
    <source>
        <dbReference type="Proteomes" id="UP000075606"/>
    </source>
</evidence>
<evidence type="ECO:0000313" key="1">
    <source>
        <dbReference type="EMBL" id="KYG77518.1"/>
    </source>
</evidence>